<comment type="caution">
    <text evidence="1">The sequence shown here is derived from an EMBL/GenBank/DDBJ whole genome shotgun (WGS) entry which is preliminary data.</text>
</comment>
<dbReference type="Gene3D" id="2.60.120.200">
    <property type="match status" value="1"/>
</dbReference>
<evidence type="ECO:0000313" key="2">
    <source>
        <dbReference type="Proteomes" id="UP000471501"/>
    </source>
</evidence>
<dbReference type="GO" id="GO:0004553">
    <property type="term" value="F:hydrolase activity, hydrolyzing O-glycosyl compounds"/>
    <property type="evidence" value="ECO:0007669"/>
    <property type="project" value="UniProtKB-ARBA"/>
</dbReference>
<keyword evidence="2" id="KW-1185">Reference proteome</keyword>
<dbReference type="Pfam" id="PF13385">
    <property type="entry name" value="Laminin_G_3"/>
    <property type="match status" value="1"/>
</dbReference>
<dbReference type="AlphaFoldDB" id="A0A6I4NK00"/>
<dbReference type="Proteomes" id="UP000471501">
    <property type="component" value="Unassembled WGS sequence"/>
</dbReference>
<sequence length="308" mass="33847">MNKMLLTLLFVSYLNLQAQKPSEEFNFDGTLNNNSNTASFIGAANFVTDRNGKLAGAQRLENKYIEVVLNNLPQGNKARTVSIWIKFNDISNPNYIWGYGTTRNAEYCGLLQQATDSVNSDLSLAGWGASNDVIVSTSLLQNIWYNYSITFDGKISKIYRNGELLKLAEGIVRNTKGNVFKVGQIQNITAINADIDDLKIYDVALTEQQIIDLYIFSKPAVVVAQAQIIATPETGVAINNNNVASANIAKSLTTNNDVNKSLKSVEVYSQGQRVLGSSSQQELNVRDLPEGTYLLKVTNLSSQKVTSN</sequence>
<gene>
    <name evidence="1" type="ORF">GON26_10650</name>
</gene>
<proteinExistence type="predicted"/>
<dbReference type="EMBL" id="WSTB01000005">
    <property type="protein sequence ID" value="MWB94826.1"/>
    <property type="molecule type" value="Genomic_DNA"/>
</dbReference>
<reference evidence="1 2" key="1">
    <citation type="submission" date="2019-12" db="EMBL/GenBank/DDBJ databases">
        <authorList>
            <person name="Kim Y.S."/>
        </authorList>
    </citation>
    <scope>NUCLEOTIDE SEQUENCE [LARGE SCALE GENOMIC DNA]</scope>
    <source>
        <strain evidence="1 2">GA093</strain>
    </source>
</reference>
<dbReference type="InterPro" id="IPR013320">
    <property type="entry name" value="ConA-like_dom_sf"/>
</dbReference>
<dbReference type="GO" id="GO:0005975">
    <property type="term" value="P:carbohydrate metabolic process"/>
    <property type="evidence" value="ECO:0007669"/>
    <property type="project" value="UniProtKB-ARBA"/>
</dbReference>
<organism evidence="1 2">
    <name type="scientific">Flavobacterium hydrocarbonoxydans</name>
    <dbReference type="NCBI Taxonomy" id="2683249"/>
    <lineage>
        <taxon>Bacteria</taxon>
        <taxon>Pseudomonadati</taxon>
        <taxon>Bacteroidota</taxon>
        <taxon>Flavobacteriia</taxon>
        <taxon>Flavobacteriales</taxon>
        <taxon>Flavobacteriaceae</taxon>
        <taxon>Flavobacterium</taxon>
    </lineage>
</organism>
<dbReference type="SUPFAM" id="SSF49899">
    <property type="entry name" value="Concanavalin A-like lectins/glucanases"/>
    <property type="match status" value="1"/>
</dbReference>
<protein>
    <submittedName>
        <fullName evidence="1">LamG domain-containing protein</fullName>
    </submittedName>
</protein>
<dbReference type="RefSeq" id="WP_160374797.1">
    <property type="nucleotide sequence ID" value="NZ_WSTB01000005.1"/>
</dbReference>
<evidence type="ECO:0000313" key="1">
    <source>
        <dbReference type="EMBL" id="MWB94826.1"/>
    </source>
</evidence>
<accession>A0A6I4NK00</accession>
<name>A0A6I4NK00_9FLAO</name>